<dbReference type="InterPro" id="IPR005119">
    <property type="entry name" value="LysR_subst-bd"/>
</dbReference>
<dbReference type="AlphaFoldDB" id="A0A4R2MG28"/>
<keyword evidence="4" id="KW-0804">Transcription</keyword>
<dbReference type="Pfam" id="PF00126">
    <property type="entry name" value="HTH_1"/>
    <property type="match status" value="1"/>
</dbReference>
<organism evidence="7 8">
    <name type="scientific">Rubrivivax gelatinosus</name>
    <name type="common">Rhodocyclus gelatinosus</name>
    <name type="synonym">Rhodopseudomonas gelatinosa</name>
    <dbReference type="NCBI Taxonomy" id="28068"/>
    <lineage>
        <taxon>Bacteria</taxon>
        <taxon>Pseudomonadati</taxon>
        <taxon>Pseudomonadota</taxon>
        <taxon>Betaproteobacteria</taxon>
        <taxon>Burkholderiales</taxon>
        <taxon>Sphaerotilaceae</taxon>
        <taxon>Rubrivivax</taxon>
    </lineage>
</organism>
<dbReference type="InterPro" id="IPR036388">
    <property type="entry name" value="WH-like_DNA-bd_sf"/>
</dbReference>
<keyword evidence="2" id="KW-0805">Transcription regulation</keyword>
<dbReference type="InterPro" id="IPR000847">
    <property type="entry name" value="LysR_HTH_N"/>
</dbReference>
<evidence type="ECO:0000256" key="4">
    <source>
        <dbReference type="ARBA" id="ARBA00023163"/>
    </source>
</evidence>
<dbReference type="NCBIfam" id="NF009327">
    <property type="entry name" value="PRK12684.1"/>
    <property type="match status" value="1"/>
</dbReference>
<evidence type="ECO:0000259" key="6">
    <source>
        <dbReference type="PROSITE" id="PS50931"/>
    </source>
</evidence>
<dbReference type="InterPro" id="IPR036390">
    <property type="entry name" value="WH_DNA-bd_sf"/>
</dbReference>
<evidence type="ECO:0000313" key="8">
    <source>
        <dbReference type="Proteomes" id="UP000295106"/>
    </source>
</evidence>
<comment type="caution">
    <text evidence="7">The sequence shown here is derived from an EMBL/GenBank/DDBJ whole genome shotgun (WGS) entry which is preliminary data.</text>
</comment>
<dbReference type="GO" id="GO:0019344">
    <property type="term" value="P:cysteine biosynthetic process"/>
    <property type="evidence" value="ECO:0007669"/>
    <property type="project" value="TreeGrafter"/>
</dbReference>
<dbReference type="CDD" id="cd08413">
    <property type="entry name" value="PBP2_CysB_like"/>
    <property type="match status" value="1"/>
</dbReference>
<dbReference type="Gene3D" id="1.10.10.10">
    <property type="entry name" value="Winged helix-like DNA-binding domain superfamily/Winged helix DNA-binding domain"/>
    <property type="match status" value="1"/>
</dbReference>
<protein>
    <submittedName>
        <fullName evidence="7">LysR family cys regulon transcriptional activator</fullName>
    </submittedName>
</protein>
<dbReference type="GO" id="GO:0003700">
    <property type="term" value="F:DNA-binding transcription factor activity"/>
    <property type="evidence" value="ECO:0007669"/>
    <property type="project" value="InterPro"/>
</dbReference>
<keyword evidence="3" id="KW-0238">DNA-binding</keyword>
<gene>
    <name evidence="7" type="ORF">EV684_104216</name>
</gene>
<evidence type="ECO:0000256" key="2">
    <source>
        <dbReference type="ARBA" id="ARBA00023015"/>
    </source>
</evidence>
<evidence type="ECO:0000256" key="3">
    <source>
        <dbReference type="ARBA" id="ARBA00023125"/>
    </source>
</evidence>
<evidence type="ECO:0000256" key="1">
    <source>
        <dbReference type="ARBA" id="ARBA00009437"/>
    </source>
</evidence>
<evidence type="ECO:0000256" key="5">
    <source>
        <dbReference type="SAM" id="MobiDB-lite"/>
    </source>
</evidence>
<dbReference type="PRINTS" id="PR00039">
    <property type="entry name" value="HTHLYSR"/>
</dbReference>
<sequence>MRPAHEGRRIDSFVRASCAANIAGVNFQQLRAAREAVRQRFNLTSVAEVLHTSQPGVSRQVRELEDELGVDLFVRVGKRLTGLTEPGKVALPIIERLLAEADNLKRAGADFARAGSGTLTVAATHSQARYALPPVVRDFLAANPQVTLHLNQGSPRQIARWLIDGEADIGVATEALADFDELVALPCYRWSHVVVVPQTHPLADEDRRGERLTLERLAQFPLVTYEPGYTGRRHIDEAFEREHLEREIVLAAMDADAVKTYVELGLGVGIVASIAYDPARDHGLHAIDVRHLFEVNTTRLAVRRGSYLRDYAYDFIQTFASPLSRALVDRALATPHGQPLELSPEPPPPSPWRAPADAVAGG</sequence>
<dbReference type="SUPFAM" id="SSF53850">
    <property type="entry name" value="Periplasmic binding protein-like II"/>
    <property type="match status" value="1"/>
</dbReference>
<dbReference type="SUPFAM" id="SSF46785">
    <property type="entry name" value="Winged helix' DNA-binding domain"/>
    <property type="match status" value="1"/>
</dbReference>
<dbReference type="PANTHER" id="PTHR30126">
    <property type="entry name" value="HTH-TYPE TRANSCRIPTIONAL REGULATOR"/>
    <property type="match status" value="1"/>
</dbReference>
<dbReference type="Pfam" id="PF03466">
    <property type="entry name" value="LysR_substrate"/>
    <property type="match status" value="1"/>
</dbReference>
<dbReference type="PANTHER" id="PTHR30126:SF6">
    <property type="entry name" value="HTH-TYPE TRANSCRIPTIONAL REGULATOR CYSB-RELATED"/>
    <property type="match status" value="1"/>
</dbReference>
<dbReference type="InterPro" id="IPR037423">
    <property type="entry name" value="CysB_PBP2"/>
</dbReference>
<dbReference type="PROSITE" id="PS50931">
    <property type="entry name" value="HTH_LYSR"/>
    <property type="match status" value="1"/>
</dbReference>
<proteinExistence type="inferred from homology"/>
<feature type="region of interest" description="Disordered" evidence="5">
    <location>
        <begin position="336"/>
        <end position="362"/>
    </location>
</feature>
<feature type="domain" description="HTH lysR-type" evidence="6">
    <location>
        <begin position="25"/>
        <end position="83"/>
    </location>
</feature>
<evidence type="ECO:0000313" key="7">
    <source>
        <dbReference type="EMBL" id="TCP03494.1"/>
    </source>
</evidence>
<dbReference type="Proteomes" id="UP000295106">
    <property type="component" value="Unassembled WGS sequence"/>
</dbReference>
<accession>A0A4R2MG28</accession>
<dbReference type="EMBL" id="SLXD01000004">
    <property type="protein sequence ID" value="TCP03494.1"/>
    <property type="molecule type" value="Genomic_DNA"/>
</dbReference>
<name>A0A4R2MG28_RUBGE</name>
<dbReference type="Gene3D" id="3.40.190.10">
    <property type="entry name" value="Periplasmic binding protein-like II"/>
    <property type="match status" value="2"/>
</dbReference>
<reference evidence="7 8" key="1">
    <citation type="submission" date="2019-03" db="EMBL/GenBank/DDBJ databases">
        <title>Genomic Encyclopedia of Type Strains, Phase IV (KMG-IV): sequencing the most valuable type-strain genomes for metagenomic binning, comparative biology and taxonomic classification.</title>
        <authorList>
            <person name="Goeker M."/>
        </authorList>
    </citation>
    <scope>NUCLEOTIDE SEQUENCE [LARGE SCALE GENOMIC DNA]</scope>
    <source>
        <strain evidence="7 8">DSM 1709</strain>
    </source>
</reference>
<dbReference type="GO" id="GO:0000976">
    <property type="term" value="F:transcription cis-regulatory region binding"/>
    <property type="evidence" value="ECO:0007669"/>
    <property type="project" value="TreeGrafter"/>
</dbReference>
<comment type="similarity">
    <text evidence="1">Belongs to the LysR transcriptional regulatory family.</text>
</comment>